<feature type="signal peptide" evidence="1">
    <location>
        <begin position="1"/>
        <end position="28"/>
    </location>
</feature>
<feature type="chain" id="PRO_5002111481" evidence="1">
    <location>
        <begin position="29"/>
        <end position="50"/>
    </location>
</feature>
<dbReference type="AlphaFoldDB" id="A0A0B7A5N6"/>
<proteinExistence type="predicted"/>
<keyword evidence="1" id="KW-0732">Signal</keyword>
<reference evidence="2" key="1">
    <citation type="submission" date="2014-12" db="EMBL/GenBank/DDBJ databases">
        <title>Insight into the proteome of Arion vulgaris.</title>
        <authorList>
            <person name="Aradska J."/>
            <person name="Bulat T."/>
            <person name="Smidak R."/>
            <person name="Sarate P."/>
            <person name="Gangsoo J."/>
            <person name="Sialana F."/>
            <person name="Bilban M."/>
            <person name="Lubec G."/>
        </authorList>
    </citation>
    <scope>NUCLEOTIDE SEQUENCE</scope>
    <source>
        <tissue evidence="2">Skin</tissue>
    </source>
</reference>
<organism evidence="2">
    <name type="scientific">Arion vulgaris</name>
    <dbReference type="NCBI Taxonomy" id="1028688"/>
    <lineage>
        <taxon>Eukaryota</taxon>
        <taxon>Metazoa</taxon>
        <taxon>Spiralia</taxon>
        <taxon>Lophotrochozoa</taxon>
        <taxon>Mollusca</taxon>
        <taxon>Gastropoda</taxon>
        <taxon>Heterobranchia</taxon>
        <taxon>Euthyneura</taxon>
        <taxon>Panpulmonata</taxon>
        <taxon>Eupulmonata</taxon>
        <taxon>Stylommatophora</taxon>
        <taxon>Helicina</taxon>
        <taxon>Arionoidea</taxon>
        <taxon>Arionidae</taxon>
        <taxon>Arion</taxon>
    </lineage>
</organism>
<accession>A0A0B7A5N6</accession>
<dbReference type="EMBL" id="HACG01029238">
    <property type="protein sequence ID" value="CEK76103.1"/>
    <property type="molecule type" value="Transcribed_RNA"/>
</dbReference>
<name>A0A0B7A5N6_9EUPU</name>
<gene>
    <name evidence="2" type="primary">ORF98481</name>
</gene>
<protein>
    <submittedName>
        <fullName evidence="2">Uncharacterized protein</fullName>
    </submittedName>
</protein>
<sequence length="50" mass="5743">MPVDLCSIRLYSLHVLIHLALSLQMVDGHRNVSWFFVTLGDHAMLHQVDL</sequence>
<evidence type="ECO:0000256" key="1">
    <source>
        <dbReference type="SAM" id="SignalP"/>
    </source>
</evidence>
<evidence type="ECO:0000313" key="2">
    <source>
        <dbReference type="EMBL" id="CEK76103.1"/>
    </source>
</evidence>